<feature type="compositionally biased region" description="Basic and acidic residues" evidence="12">
    <location>
        <begin position="103"/>
        <end position="112"/>
    </location>
</feature>
<dbReference type="PROSITE" id="PS00972">
    <property type="entry name" value="USP_1"/>
    <property type="match status" value="1"/>
</dbReference>
<keyword evidence="9" id="KW-0788">Thiol protease</keyword>
<feature type="domain" description="DUSP" evidence="15">
    <location>
        <begin position="231"/>
        <end position="363"/>
    </location>
</feature>
<evidence type="ECO:0000256" key="10">
    <source>
        <dbReference type="ARBA" id="ARBA00022833"/>
    </source>
</evidence>
<evidence type="ECO:0000256" key="11">
    <source>
        <dbReference type="PROSITE-ProRule" id="PRU00134"/>
    </source>
</evidence>
<dbReference type="SUPFAM" id="SSF143791">
    <property type="entry name" value="DUSP-like"/>
    <property type="match status" value="1"/>
</dbReference>
<dbReference type="InterPro" id="IPR019734">
    <property type="entry name" value="TPR_rpt"/>
</dbReference>
<dbReference type="Pfam" id="PF00443">
    <property type="entry name" value="UCH"/>
    <property type="match status" value="1"/>
</dbReference>
<dbReference type="Pfam" id="PF01753">
    <property type="entry name" value="zf-MYND"/>
    <property type="match status" value="1"/>
</dbReference>
<dbReference type="InterPro" id="IPR001394">
    <property type="entry name" value="Peptidase_C19_UCH"/>
</dbReference>
<keyword evidence="6 11" id="KW-0863">Zinc-finger</keyword>
<dbReference type="GO" id="GO:0008270">
    <property type="term" value="F:zinc ion binding"/>
    <property type="evidence" value="ECO:0007669"/>
    <property type="project" value="UniProtKB-KW"/>
</dbReference>
<evidence type="ECO:0000256" key="4">
    <source>
        <dbReference type="ARBA" id="ARBA00022670"/>
    </source>
</evidence>
<evidence type="ECO:0000256" key="8">
    <source>
        <dbReference type="ARBA" id="ARBA00022801"/>
    </source>
</evidence>
<dbReference type="GO" id="GO:0006508">
    <property type="term" value="P:proteolysis"/>
    <property type="evidence" value="ECO:0007669"/>
    <property type="project" value="UniProtKB-KW"/>
</dbReference>
<dbReference type="SUPFAM" id="SSF54001">
    <property type="entry name" value="Cysteine proteinases"/>
    <property type="match status" value="1"/>
</dbReference>
<dbReference type="Gene3D" id="6.10.140.2220">
    <property type="match status" value="1"/>
</dbReference>
<comment type="catalytic activity">
    <reaction evidence="1">
        <text>Thiol-dependent hydrolysis of ester, thioester, amide, peptide and isopeptide bonds formed by the C-terminal Gly of ubiquitin (a 76-residue protein attached to proteins as an intracellular targeting signal).</text>
        <dbReference type="EC" id="3.4.19.12"/>
    </reaction>
</comment>
<dbReference type="InterPro" id="IPR050185">
    <property type="entry name" value="Ub_carboxyl-term_hydrolase"/>
</dbReference>
<dbReference type="PANTHER" id="PTHR21646:SF24">
    <property type="entry name" value="UBIQUITIN CARBOXYL-TERMINAL HYDROLASE"/>
    <property type="match status" value="1"/>
</dbReference>
<feature type="compositionally biased region" description="Basic and acidic residues" evidence="12">
    <location>
        <begin position="1075"/>
        <end position="1088"/>
    </location>
</feature>
<evidence type="ECO:0000313" key="17">
    <source>
        <dbReference type="Proteomes" id="UP000355283"/>
    </source>
</evidence>
<dbReference type="InterPro" id="IPR002893">
    <property type="entry name" value="Znf_MYND"/>
</dbReference>
<keyword evidence="8" id="KW-0378">Hydrolase</keyword>
<dbReference type="InterPro" id="IPR035927">
    <property type="entry name" value="DUSP-like_sf"/>
</dbReference>
<evidence type="ECO:0000256" key="12">
    <source>
        <dbReference type="SAM" id="MobiDB-lite"/>
    </source>
</evidence>
<evidence type="ECO:0000259" key="15">
    <source>
        <dbReference type="PROSITE" id="PS51283"/>
    </source>
</evidence>
<dbReference type="PROSITE" id="PS50865">
    <property type="entry name" value="ZF_MYND_2"/>
    <property type="match status" value="1"/>
</dbReference>
<keyword evidence="17" id="KW-1185">Reference proteome</keyword>
<keyword evidence="7" id="KW-0833">Ubl conjugation pathway</keyword>
<feature type="region of interest" description="Disordered" evidence="12">
    <location>
        <begin position="101"/>
        <end position="231"/>
    </location>
</feature>
<dbReference type="PROSITE" id="PS00973">
    <property type="entry name" value="USP_2"/>
    <property type="match status" value="1"/>
</dbReference>
<evidence type="ECO:0000256" key="2">
    <source>
        <dbReference type="ARBA" id="ARBA00009085"/>
    </source>
</evidence>
<comment type="caution">
    <text evidence="16">The sequence shown here is derived from an EMBL/GenBank/DDBJ whole genome shotgun (WGS) entry which is preliminary data.</text>
</comment>
<proteinExistence type="inferred from homology"/>
<feature type="domain" description="MYND-type" evidence="14">
    <location>
        <begin position="458"/>
        <end position="494"/>
    </location>
</feature>
<dbReference type="Gene3D" id="3.30.2230.10">
    <property type="entry name" value="DUSP-like"/>
    <property type="match status" value="1"/>
</dbReference>
<sequence length="1330" mass="145740">MTSPNAAAIHLREEGLAKSGRRDYRGAIAAYDEAIQLYRDLPRLNASCREDLVLCWMKRAEAYFRLKEFEACIEDCTRVLAVHPGLVEARLRQEYARQSLELQKGRSEEAVHSHRNGLNGRRKPEKKGKKKGEPWVAPCEASQASSPPSPTRVPPPSPPPPSPPRRHRKGRAHGLEREVTNGQSASRISSGGSGEAARADSSPSVPINPPAETADGNQNGLGALPRGVSAPSPSEQALIVRQLLMQTGRLGSEPGDVWAVLPAWWWRQWRGYVGWKEEEEEEEEEGREGREGGQESGRALPRPPPIETSSLESAGEEGGEGRGGVLLRAGSLRGRDWVGVPVEVWNALTDWYGGGPAVWREMRGRRRRGACSTSVGPGGGSKEGREGGRQGEEGEGSEGGERNTDLGKSGDAVIPNDENGVSGAGEEGEDESSEQGPSAFPSSSPSPPPSDPPSRHPCHACTTPTSQRCGRCKAAYYCSRGCQQAHYPFHKLSGCCSPRPSLSPSLPPPHLPRLPGRRGSVGLLNLGNTCYLNSAVQCLAHTLPLTRYFLAHRLAEDLNPSSPLGSGGRVARAYERLVKEMWFGEARVCNPQALKAAVTRFSPQFTGHAQHDAHELLVLLLDKLHEDLNRVRQKPYVEAQDLDPARSQAAQAAEAWGRVRARDESVVVDLTWGLLRSTLVCPACGHVSVAFDPFHCLTLEMPAWEGRRRVEVLVWPRVGEAEGRGRGRGGGRATEAALPRLVVLDLPRRALVRDLKEELEAICGVRHEDLYVGVVRERSLDRFLSDLVPVARVEEGGRAGGGGGLPVEGPQEGTLLAAFEVEGGEGRAGGREGGREEEEASSFLILHHRQCMAASPTSVEGGVLGGREKGEMEMIGFPLLMKFRLEWTVGQFRQQVWREIRRIVAPASDEEERGAVWGELGWSEGGKLLRLVQTDEEGREVAGTREEEEDEEGGKEERQGVWQGGRRRAARPGWREGKDEERGRGRAERGKGGGSQVEEEREEEEEEEEEEEGGRKRLYLPSGVAAEKLRMSDVLAEPENHNAYWMALDWEGALKNRYWGMPLQSRCGERLAPPGEREEKKRKGGREQEGEEGGEEEGEEERDKEEEEGGGAEAEGPRGRGGGAARPMAVFGVVPADPGSPSAPPSLPPSPFLTLDHCLERFSWPERLDRENSWYCSRCREHTAATKTLALWRLPPILILSLKRFDARDRKLDARVVFPVEGWDVGRYCRGEGKTEGGGEDGGEGGGEEGPVYDLFAVSNHFGSRGWGHYTAYARGEGEGGREGQWFRFDDSVCEPVPSSQVAGAGREAYILFYRRREKEGGEASMRSCL</sequence>
<feature type="domain" description="USP" evidence="13">
    <location>
        <begin position="521"/>
        <end position="1317"/>
    </location>
</feature>
<name>A0A4D9DAK9_9STRA</name>
<dbReference type="SUPFAM" id="SSF144232">
    <property type="entry name" value="HIT/MYND zinc finger-like"/>
    <property type="match status" value="1"/>
</dbReference>
<dbReference type="PROSITE" id="PS50235">
    <property type="entry name" value="USP_3"/>
    <property type="match status" value="1"/>
</dbReference>
<feature type="compositionally biased region" description="Polar residues" evidence="12">
    <location>
        <begin position="180"/>
        <end position="190"/>
    </location>
</feature>
<evidence type="ECO:0000256" key="1">
    <source>
        <dbReference type="ARBA" id="ARBA00000707"/>
    </source>
</evidence>
<dbReference type="SUPFAM" id="SSF48452">
    <property type="entry name" value="TPR-like"/>
    <property type="match status" value="1"/>
</dbReference>
<dbReference type="SMART" id="SM00028">
    <property type="entry name" value="TPR"/>
    <property type="match status" value="2"/>
</dbReference>
<keyword evidence="5" id="KW-0479">Metal-binding</keyword>
<accession>A0A4D9DAK9</accession>
<evidence type="ECO:0000256" key="5">
    <source>
        <dbReference type="ARBA" id="ARBA00022723"/>
    </source>
</evidence>
<dbReference type="InterPro" id="IPR006615">
    <property type="entry name" value="Pept_C19_DUSP"/>
</dbReference>
<dbReference type="Pfam" id="PF06337">
    <property type="entry name" value="DUSP"/>
    <property type="match status" value="1"/>
</dbReference>
<feature type="compositionally biased region" description="Basic and acidic residues" evidence="12">
    <location>
        <begin position="973"/>
        <end position="991"/>
    </location>
</feature>
<dbReference type="SMART" id="SM00695">
    <property type="entry name" value="DUSP"/>
    <property type="match status" value="1"/>
</dbReference>
<organism evidence="16 17">
    <name type="scientific">Nannochloropsis salina CCMP1776</name>
    <dbReference type="NCBI Taxonomy" id="1027361"/>
    <lineage>
        <taxon>Eukaryota</taxon>
        <taxon>Sar</taxon>
        <taxon>Stramenopiles</taxon>
        <taxon>Ochrophyta</taxon>
        <taxon>Eustigmatophyceae</taxon>
        <taxon>Eustigmatales</taxon>
        <taxon>Monodopsidaceae</taxon>
        <taxon>Microchloropsis</taxon>
        <taxon>Microchloropsis salina</taxon>
    </lineage>
</organism>
<feature type="region of interest" description="Disordered" evidence="12">
    <location>
        <begin position="276"/>
        <end position="322"/>
    </location>
</feature>
<evidence type="ECO:0000259" key="14">
    <source>
        <dbReference type="PROSITE" id="PS50865"/>
    </source>
</evidence>
<dbReference type="GO" id="GO:0004843">
    <property type="term" value="F:cysteine-type deubiquitinase activity"/>
    <property type="evidence" value="ECO:0007669"/>
    <property type="project" value="UniProtKB-EC"/>
</dbReference>
<feature type="region of interest" description="Disordered" evidence="12">
    <location>
        <begin position="931"/>
        <end position="1019"/>
    </location>
</feature>
<protein>
    <recommendedName>
        <fullName evidence="3">ubiquitinyl hydrolase 1</fullName>
        <ecNumber evidence="3">3.4.19.12</ecNumber>
    </recommendedName>
</protein>
<feature type="compositionally biased region" description="Basic residues" evidence="12">
    <location>
        <begin position="120"/>
        <end position="130"/>
    </location>
</feature>
<feature type="region of interest" description="Disordered" evidence="12">
    <location>
        <begin position="364"/>
        <end position="466"/>
    </location>
</feature>
<feature type="region of interest" description="Disordered" evidence="12">
    <location>
        <begin position="1065"/>
        <end position="1126"/>
    </location>
</feature>
<dbReference type="InterPro" id="IPR011990">
    <property type="entry name" value="TPR-like_helical_dom_sf"/>
</dbReference>
<dbReference type="Proteomes" id="UP000355283">
    <property type="component" value="Unassembled WGS sequence"/>
</dbReference>
<dbReference type="InterPro" id="IPR038765">
    <property type="entry name" value="Papain-like_cys_pep_sf"/>
</dbReference>
<feature type="compositionally biased region" description="Pro residues" evidence="12">
    <location>
        <begin position="147"/>
        <end position="163"/>
    </location>
</feature>
<dbReference type="PROSITE" id="PS51283">
    <property type="entry name" value="DUSP"/>
    <property type="match status" value="1"/>
</dbReference>
<feature type="compositionally biased region" description="Basic and acidic residues" evidence="12">
    <location>
        <begin position="382"/>
        <end position="392"/>
    </location>
</feature>
<evidence type="ECO:0000256" key="3">
    <source>
        <dbReference type="ARBA" id="ARBA00012759"/>
    </source>
</evidence>
<evidence type="ECO:0000259" key="13">
    <source>
        <dbReference type="PROSITE" id="PS50235"/>
    </source>
</evidence>
<dbReference type="Gene3D" id="3.90.70.10">
    <property type="entry name" value="Cysteine proteinases"/>
    <property type="match status" value="2"/>
</dbReference>
<dbReference type="Gene3D" id="1.25.40.10">
    <property type="entry name" value="Tetratricopeptide repeat domain"/>
    <property type="match status" value="1"/>
</dbReference>
<dbReference type="EC" id="3.4.19.12" evidence="3"/>
<reference evidence="16 17" key="1">
    <citation type="submission" date="2019-01" db="EMBL/GenBank/DDBJ databases">
        <title>Nuclear Genome Assembly of the Microalgal Biofuel strain Nannochloropsis salina CCMP1776.</title>
        <authorList>
            <person name="Hovde B."/>
        </authorList>
    </citation>
    <scope>NUCLEOTIDE SEQUENCE [LARGE SCALE GENOMIC DNA]</scope>
    <source>
        <strain evidence="16 17">CCMP1776</strain>
    </source>
</reference>
<feature type="compositionally biased region" description="Low complexity" evidence="12">
    <location>
        <begin position="434"/>
        <end position="443"/>
    </location>
</feature>
<dbReference type="EMBL" id="SDOX01000001">
    <property type="protein sequence ID" value="TFJ88500.1"/>
    <property type="molecule type" value="Genomic_DNA"/>
</dbReference>
<dbReference type="InterPro" id="IPR018200">
    <property type="entry name" value="USP_CS"/>
</dbReference>
<dbReference type="OrthoDB" id="265776at2759"/>
<evidence type="ECO:0000313" key="16">
    <source>
        <dbReference type="EMBL" id="TFJ88500.1"/>
    </source>
</evidence>
<feature type="compositionally biased region" description="Acidic residues" evidence="12">
    <location>
        <begin position="997"/>
        <end position="1012"/>
    </location>
</feature>
<dbReference type="GO" id="GO:0016579">
    <property type="term" value="P:protein deubiquitination"/>
    <property type="evidence" value="ECO:0007669"/>
    <property type="project" value="InterPro"/>
</dbReference>
<keyword evidence="10" id="KW-0862">Zinc</keyword>
<comment type="similarity">
    <text evidence="2">Belongs to the peptidase C19 family.</text>
</comment>
<gene>
    <name evidence="16" type="ORF">NSK_000074</name>
</gene>
<feature type="compositionally biased region" description="Acidic residues" evidence="12">
    <location>
        <begin position="277"/>
        <end position="286"/>
    </location>
</feature>
<keyword evidence="4" id="KW-0645">Protease</keyword>
<evidence type="ECO:0000256" key="6">
    <source>
        <dbReference type="ARBA" id="ARBA00022771"/>
    </source>
</evidence>
<dbReference type="InterPro" id="IPR028889">
    <property type="entry name" value="USP"/>
</dbReference>
<dbReference type="PANTHER" id="PTHR21646">
    <property type="entry name" value="UBIQUITIN CARBOXYL-TERMINAL HYDROLASE"/>
    <property type="match status" value="1"/>
</dbReference>
<evidence type="ECO:0000256" key="9">
    <source>
        <dbReference type="ARBA" id="ARBA00022807"/>
    </source>
</evidence>
<feature type="compositionally biased region" description="Acidic residues" evidence="12">
    <location>
        <begin position="1089"/>
        <end position="1110"/>
    </location>
</feature>
<evidence type="ECO:0000256" key="7">
    <source>
        <dbReference type="ARBA" id="ARBA00022786"/>
    </source>
</evidence>